<keyword evidence="2" id="KW-0699">rRNA-binding</keyword>
<dbReference type="Proteomes" id="UP000006591">
    <property type="component" value="Chromosome 3"/>
</dbReference>
<keyword evidence="4" id="KW-0689">Ribosomal protein</keyword>
<keyword evidence="3" id="KW-0694">RNA-binding</keyword>
<evidence type="ECO:0000256" key="8">
    <source>
        <dbReference type="SAM" id="MobiDB-lite"/>
    </source>
</evidence>
<dbReference type="eggNOG" id="KOG1624">
    <property type="taxonomic scope" value="Eukaryota"/>
</dbReference>
<proteinExistence type="inferred from homology"/>
<dbReference type="PANTHER" id="PTHR10746:SF17">
    <property type="entry name" value="LARGE RIBOSOMAL SUBUNIT PROTEIN UL4C"/>
    <property type="match status" value="1"/>
</dbReference>
<organism evidence="9">
    <name type="scientific">Oryza nivara</name>
    <name type="common">Indian wild rice</name>
    <name type="synonym">Oryza sativa f. spontanea</name>
    <dbReference type="NCBI Taxonomy" id="4536"/>
    <lineage>
        <taxon>Eukaryota</taxon>
        <taxon>Viridiplantae</taxon>
        <taxon>Streptophyta</taxon>
        <taxon>Embryophyta</taxon>
        <taxon>Tracheophyta</taxon>
        <taxon>Spermatophyta</taxon>
        <taxon>Magnoliopsida</taxon>
        <taxon>Liliopsida</taxon>
        <taxon>Poales</taxon>
        <taxon>Poaceae</taxon>
        <taxon>BOP clade</taxon>
        <taxon>Oryzoideae</taxon>
        <taxon>Oryzeae</taxon>
        <taxon>Oryzinae</taxon>
        <taxon>Oryza</taxon>
    </lineage>
</organism>
<evidence type="ECO:0000313" key="10">
    <source>
        <dbReference type="Proteomes" id="UP000006591"/>
    </source>
</evidence>
<dbReference type="AlphaFoldDB" id="A0A0E0GKB1"/>
<dbReference type="HAMAP" id="MF_01328_B">
    <property type="entry name" value="Ribosomal_uL4_B"/>
    <property type="match status" value="1"/>
</dbReference>
<evidence type="ECO:0000256" key="2">
    <source>
        <dbReference type="ARBA" id="ARBA00022730"/>
    </source>
</evidence>
<keyword evidence="5" id="KW-0687">Ribonucleoprotein</keyword>
<dbReference type="GO" id="GO:0019843">
    <property type="term" value="F:rRNA binding"/>
    <property type="evidence" value="ECO:0007669"/>
    <property type="project" value="UniProtKB-KW"/>
</dbReference>
<dbReference type="InterPro" id="IPR002136">
    <property type="entry name" value="Ribosomal_uL4"/>
</dbReference>
<sequence length="425" mass="46250">MAASSVASTLLLSLSSSSSPFLSPTSVSFLPSAAAAASSSSPRVAVAAGKQKAAVSVLRALRAEAATLPVLSFTGEKVGEVALDLKSAPPSTARAVVHRAIITDRQNKRRGTASTLTRGEVRGGGRKPYQQKKTGKARRGSMRTPLRPGGGVIFGPKPRDWSIKINRKEKRLAISTALASAAVADDAFVVEEFDEEFAAGPKTRDFVAALQRWGLDPKEKAMFFATDFADNVRLSGRNIGSLKMLTPRTLNLYDILDARKLFFTPAAINYLNSRYGATVFDEYEDDTNGEDDGEEEAEELQEGEGSAEEAAQVRRENALLLWHMRLQRLRLIAIPREGGVDRTTYLQDGFADPVFEDAYKGRDPKAPSCPFQMDGTDRICAPRVLPGLFRDETTQNRPIARQPCDHLPSRSHRKPGNRTRAGTSS</sequence>
<dbReference type="Pfam" id="PF00573">
    <property type="entry name" value="Ribosomal_L4"/>
    <property type="match status" value="1"/>
</dbReference>
<dbReference type="InterPro" id="IPR023574">
    <property type="entry name" value="Ribosomal_uL4_dom_sf"/>
</dbReference>
<feature type="compositionally biased region" description="Basic residues" evidence="8">
    <location>
        <begin position="129"/>
        <end position="141"/>
    </location>
</feature>
<evidence type="ECO:0000256" key="5">
    <source>
        <dbReference type="ARBA" id="ARBA00023274"/>
    </source>
</evidence>
<reference evidence="9" key="1">
    <citation type="submission" date="2015-04" db="UniProtKB">
        <authorList>
            <consortium name="EnsemblPlants"/>
        </authorList>
    </citation>
    <scope>IDENTIFICATION</scope>
    <source>
        <strain evidence="9">SL10</strain>
    </source>
</reference>
<dbReference type="GO" id="GO:0003735">
    <property type="term" value="F:structural constituent of ribosome"/>
    <property type="evidence" value="ECO:0007669"/>
    <property type="project" value="InterPro"/>
</dbReference>
<evidence type="ECO:0000256" key="7">
    <source>
        <dbReference type="ARBA" id="ARBA00035387"/>
    </source>
</evidence>
<evidence type="ECO:0000256" key="3">
    <source>
        <dbReference type="ARBA" id="ARBA00022884"/>
    </source>
</evidence>
<protein>
    <recommendedName>
        <fullName evidence="6">Large ribosomal subunit protein uL4c</fullName>
    </recommendedName>
    <alternativeName>
        <fullName evidence="7">50S ribosomal protein L4, chloroplastic</fullName>
    </alternativeName>
</protein>
<feature type="region of interest" description="Disordered" evidence="8">
    <location>
        <begin position="106"/>
        <end position="151"/>
    </location>
</feature>
<evidence type="ECO:0000313" key="9">
    <source>
        <dbReference type="EnsemblPlants" id="ONIVA03G12860.1"/>
    </source>
</evidence>
<evidence type="ECO:0000256" key="4">
    <source>
        <dbReference type="ARBA" id="ARBA00022980"/>
    </source>
</evidence>
<reference evidence="9" key="2">
    <citation type="submission" date="2018-04" db="EMBL/GenBank/DDBJ databases">
        <title>OnivRS2 (Oryza nivara Reference Sequence Version 2).</title>
        <authorList>
            <person name="Zhang J."/>
            <person name="Kudrna D."/>
            <person name="Lee S."/>
            <person name="Talag J."/>
            <person name="Rajasekar S."/>
            <person name="Welchert J."/>
            <person name="Hsing Y.-I."/>
            <person name="Wing R.A."/>
        </authorList>
    </citation>
    <scope>NUCLEOTIDE SEQUENCE [LARGE SCALE GENOMIC DNA]</scope>
    <source>
        <strain evidence="9">SL10</strain>
    </source>
</reference>
<dbReference type="GO" id="GO:0005840">
    <property type="term" value="C:ribosome"/>
    <property type="evidence" value="ECO:0007669"/>
    <property type="project" value="UniProtKB-KW"/>
</dbReference>
<dbReference type="Gene3D" id="3.40.1370.10">
    <property type="match status" value="1"/>
</dbReference>
<accession>A0A0E0GKB1</accession>
<dbReference type="STRING" id="4536.A0A0E0GKB1"/>
<dbReference type="FunFam" id="3.40.1370.10:FF:000012">
    <property type="entry name" value="50S ribosomal protein L4"/>
    <property type="match status" value="1"/>
</dbReference>
<dbReference type="InterPro" id="IPR013005">
    <property type="entry name" value="Ribosomal_uL4-like"/>
</dbReference>
<dbReference type="EnsemblPlants" id="ONIVA03G12860.1">
    <property type="protein sequence ID" value="ONIVA03G12860.1"/>
    <property type="gene ID" value="ONIVA03G12860"/>
</dbReference>
<keyword evidence="10" id="KW-1185">Reference proteome</keyword>
<dbReference type="GO" id="GO:0006412">
    <property type="term" value="P:translation"/>
    <property type="evidence" value="ECO:0007669"/>
    <property type="project" value="InterPro"/>
</dbReference>
<dbReference type="PANTHER" id="PTHR10746">
    <property type="entry name" value="50S RIBOSOMAL PROTEIN L4"/>
    <property type="match status" value="1"/>
</dbReference>
<comment type="similarity">
    <text evidence="1">Belongs to the universal ribosomal protein uL4 family.</text>
</comment>
<dbReference type="Gramene" id="ONIVA03G12860.1">
    <property type="protein sequence ID" value="ONIVA03G12860.1"/>
    <property type="gene ID" value="ONIVA03G12860"/>
</dbReference>
<dbReference type="GO" id="GO:1990904">
    <property type="term" value="C:ribonucleoprotein complex"/>
    <property type="evidence" value="ECO:0007669"/>
    <property type="project" value="UniProtKB-KW"/>
</dbReference>
<dbReference type="SUPFAM" id="SSF52166">
    <property type="entry name" value="Ribosomal protein L4"/>
    <property type="match status" value="1"/>
</dbReference>
<evidence type="ECO:0000256" key="1">
    <source>
        <dbReference type="ARBA" id="ARBA00010528"/>
    </source>
</evidence>
<dbReference type="NCBIfam" id="TIGR03953">
    <property type="entry name" value="rplD_bact"/>
    <property type="match status" value="1"/>
</dbReference>
<name>A0A0E0GKB1_ORYNI</name>
<evidence type="ECO:0000256" key="6">
    <source>
        <dbReference type="ARBA" id="ARBA00035208"/>
    </source>
</evidence>
<feature type="region of interest" description="Disordered" evidence="8">
    <location>
        <begin position="391"/>
        <end position="425"/>
    </location>
</feature>